<dbReference type="Pfam" id="PF02798">
    <property type="entry name" value="GST_N"/>
    <property type="match status" value="1"/>
</dbReference>
<dbReference type="SUPFAM" id="SSF47616">
    <property type="entry name" value="GST C-terminal domain-like"/>
    <property type="match status" value="1"/>
</dbReference>
<dbReference type="InterPro" id="IPR004045">
    <property type="entry name" value="Glutathione_S-Trfase_N"/>
</dbReference>
<dbReference type="SFLD" id="SFLDS00019">
    <property type="entry name" value="Glutathione_Transferase_(cytos"/>
    <property type="match status" value="1"/>
</dbReference>
<gene>
    <name evidence="4" type="ORF">METZ01_LOCUS5280</name>
</gene>
<proteinExistence type="predicted"/>
<reference evidence="4" key="1">
    <citation type="submission" date="2018-05" db="EMBL/GenBank/DDBJ databases">
        <authorList>
            <person name="Lanie J.A."/>
            <person name="Ng W.-L."/>
            <person name="Kazmierczak K.M."/>
            <person name="Andrzejewski T.M."/>
            <person name="Davidsen T.M."/>
            <person name="Wayne K.J."/>
            <person name="Tettelin H."/>
            <person name="Glass J.I."/>
            <person name="Rusch D."/>
            <person name="Podicherti R."/>
            <person name="Tsui H.-C.T."/>
            <person name="Winkler M.E."/>
        </authorList>
    </citation>
    <scope>NUCLEOTIDE SEQUENCE</scope>
</reference>
<dbReference type="InterPro" id="IPR036249">
    <property type="entry name" value="Thioredoxin-like_sf"/>
</dbReference>
<accession>A0A381NCZ8</accession>
<dbReference type="SUPFAM" id="SSF52833">
    <property type="entry name" value="Thioredoxin-like"/>
    <property type="match status" value="1"/>
</dbReference>
<dbReference type="PANTHER" id="PTHR44051">
    <property type="entry name" value="GLUTATHIONE S-TRANSFERASE-RELATED"/>
    <property type="match status" value="1"/>
</dbReference>
<evidence type="ECO:0000259" key="3">
    <source>
        <dbReference type="PROSITE" id="PS50405"/>
    </source>
</evidence>
<dbReference type="EMBL" id="UINC01000273">
    <property type="protein sequence ID" value="SUZ52426.1"/>
    <property type="molecule type" value="Genomic_DNA"/>
</dbReference>
<keyword evidence="1" id="KW-0808">Transferase</keyword>
<dbReference type="InterPro" id="IPR004046">
    <property type="entry name" value="GST_C"/>
</dbReference>
<sequence>MLRLLGRKTSGNVQKVLWLLEELQLAYEREDYGRQFGNTGDEEYLSLNPTGKVPTLIDGDNVIWESNTILRYLCSKTGSELLPADPAVRSSCETWMDWLLASLNTNYLEMFKETKKPEEERSPKLPEMSKALGAQLGILDGHLGANEWVGGAVMTVADIALGPICNRCLSFPVELPGLTNIDRWHKTISARPAYQKVVAA</sequence>
<dbReference type="SFLD" id="SFLDG00358">
    <property type="entry name" value="Main_(cytGST)"/>
    <property type="match status" value="1"/>
</dbReference>
<feature type="domain" description="GST C-terminal" evidence="3">
    <location>
        <begin position="85"/>
        <end position="200"/>
    </location>
</feature>
<evidence type="ECO:0000313" key="4">
    <source>
        <dbReference type="EMBL" id="SUZ52426.1"/>
    </source>
</evidence>
<dbReference type="Gene3D" id="1.20.1050.10">
    <property type="match status" value="1"/>
</dbReference>
<dbReference type="PROSITE" id="PS50405">
    <property type="entry name" value="GST_CTER"/>
    <property type="match status" value="1"/>
</dbReference>
<dbReference type="SFLD" id="SFLDG01150">
    <property type="entry name" value="Main.1:_Beta-like"/>
    <property type="match status" value="1"/>
</dbReference>
<evidence type="ECO:0000259" key="2">
    <source>
        <dbReference type="PROSITE" id="PS50404"/>
    </source>
</evidence>
<feature type="domain" description="GST N-terminal" evidence="2">
    <location>
        <begin position="1"/>
        <end position="81"/>
    </location>
</feature>
<name>A0A381NCZ8_9ZZZZ</name>
<dbReference type="FunFam" id="3.40.30.10:FF:000039">
    <property type="entry name" value="Glutathione S-transferase domain"/>
    <property type="match status" value="1"/>
</dbReference>
<protein>
    <recommendedName>
        <fullName evidence="5">GST N-terminal domain-containing protein</fullName>
    </recommendedName>
</protein>
<dbReference type="InterPro" id="IPR040079">
    <property type="entry name" value="Glutathione_S-Trfase"/>
</dbReference>
<dbReference type="GO" id="GO:0016740">
    <property type="term" value="F:transferase activity"/>
    <property type="evidence" value="ECO:0007669"/>
    <property type="project" value="UniProtKB-KW"/>
</dbReference>
<organism evidence="4">
    <name type="scientific">marine metagenome</name>
    <dbReference type="NCBI Taxonomy" id="408172"/>
    <lineage>
        <taxon>unclassified sequences</taxon>
        <taxon>metagenomes</taxon>
        <taxon>ecological metagenomes</taxon>
    </lineage>
</organism>
<evidence type="ECO:0008006" key="5">
    <source>
        <dbReference type="Google" id="ProtNLM"/>
    </source>
</evidence>
<dbReference type="InterPro" id="IPR010987">
    <property type="entry name" value="Glutathione-S-Trfase_C-like"/>
</dbReference>
<dbReference type="Gene3D" id="3.40.30.10">
    <property type="entry name" value="Glutaredoxin"/>
    <property type="match status" value="1"/>
</dbReference>
<dbReference type="AlphaFoldDB" id="A0A381NCZ8"/>
<evidence type="ECO:0000256" key="1">
    <source>
        <dbReference type="ARBA" id="ARBA00022679"/>
    </source>
</evidence>
<dbReference type="PANTHER" id="PTHR44051:SF19">
    <property type="entry name" value="DISULFIDE-BOND OXIDOREDUCTASE YFCG"/>
    <property type="match status" value="1"/>
</dbReference>
<dbReference type="Pfam" id="PF00043">
    <property type="entry name" value="GST_C"/>
    <property type="match status" value="1"/>
</dbReference>
<dbReference type="PROSITE" id="PS50404">
    <property type="entry name" value="GST_NTER"/>
    <property type="match status" value="1"/>
</dbReference>
<dbReference type="InterPro" id="IPR036282">
    <property type="entry name" value="Glutathione-S-Trfase_C_sf"/>
</dbReference>
<dbReference type="CDD" id="cd03047">
    <property type="entry name" value="GST_N_2"/>
    <property type="match status" value="1"/>
</dbReference>